<evidence type="ECO:0000259" key="13">
    <source>
        <dbReference type="Pfam" id="PF02898"/>
    </source>
</evidence>
<dbReference type="Gene3D" id="3.90.340.10">
    <property type="entry name" value="Nitric Oxide Synthase, Chain A, domain 1"/>
    <property type="match status" value="1"/>
</dbReference>
<dbReference type="InterPro" id="IPR017142">
    <property type="entry name" value="Nitric_oxide_synthase_Oase-su"/>
</dbReference>
<evidence type="ECO:0000256" key="3">
    <source>
        <dbReference type="ARBA" id="ARBA00005411"/>
    </source>
</evidence>
<evidence type="ECO:0000256" key="11">
    <source>
        <dbReference type="PIRNR" id="PIRNR037219"/>
    </source>
</evidence>
<dbReference type="InterPro" id="IPR044944">
    <property type="entry name" value="NOS_dom_3"/>
</dbReference>
<dbReference type="GO" id="GO:0006809">
    <property type="term" value="P:nitric oxide biosynthetic process"/>
    <property type="evidence" value="ECO:0007669"/>
    <property type="project" value="InterPro"/>
</dbReference>
<proteinExistence type="inferred from homology"/>
<evidence type="ECO:0000256" key="12">
    <source>
        <dbReference type="PIRSR" id="PIRSR037219-1"/>
    </source>
</evidence>
<dbReference type="EC" id="1.14.14.47" evidence="4 11"/>
<name>A0A0U9HFU9_9BACI</name>
<sequence length="363" mass="41848">MNLSERMQEADYYIFNVYKELGKAEEEIEERRTVVQQELKETGTYVQTTEELTQGAKIAWRNNNHCIGRLFWDKLEVVDARHVTSEDAVFQALFTHIEQATNNGRIKPRITIFPPEYNGETPVRIWNHQLFRYAGYQTEDGIVGDPASLAFTEKCQQLGWQGEGTAFDLLPIVVQIGNDAPTYREIPEELVLEVPIRHPDFSIFHHLEVKWYAVPIISDMFLEIGGIKYPAAPFNGWYMGTEIGARNLADENRYNLLPHVAKQLGLNTKHLNTLWKDRALVELNVAVLDSYKKQGVAIVDHHTAAKQFKVFENNEKKAGRTVTGKWAWLIPPLSPATTHIFHKPFDNTVNKPNYFYRDKTIYE</sequence>
<dbReference type="OrthoDB" id="3398374at2"/>
<keyword evidence="8 11" id="KW-0560">Oxidoreductase</keyword>
<dbReference type="AlphaFoldDB" id="A0A0U9HFU9"/>
<comment type="subunit">
    <text evidence="11">Homodimer.</text>
</comment>
<organism evidence="14 15">
    <name type="scientific">Oceanobacillus picturae</name>
    <dbReference type="NCBI Taxonomy" id="171693"/>
    <lineage>
        <taxon>Bacteria</taxon>
        <taxon>Bacillati</taxon>
        <taxon>Bacillota</taxon>
        <taxon>Bacilli</taxon>
        <taxon>Bacillales</taxon>
        <taxon>Bacillaceae</taxon>
        <taxon>Oceanobacillus</taxon>
    </lineage>
</organism>
<dbReference type="InterPro" id="IPR004030">
    <property type="entry name" value="NOS_N"/>
</dbReference>
<dbReference type="Proteomes" id="UP000052946">
    <property type="component" value="Unassembled WGS sequence"/>
</dbReference>
<evidence type="ECO:0000256" key="10">
    <source>
        <dbReference type="ARBA" id="ARBA00048713"/>
    </source>
</evidence>
<evidence type="ECO:0000256" key="7">
    <source>
        <dbReference type="ARBA" id="ARBA00022723"/>
    </source>
</evidence>
<comment type="miscellaneous">
    <text evidence="11">This protein is similar to the oxygenase domain of eukaryotic nitric oxide synthases but lacks the reductase domain which, in eukaryotes, is responsible for transfer of electrons to the ferric heme during nitric oxide synthesis.</text>
</comment>
<dbReference type="InterPro" id="IPR044940">
    <property type="entry name" value="NOS_dom_2"/>
</dbReference>
<dbReference type="Gene3D" id="3.90.1230.10">
    <property type="entry name" value="Nitric Oxide Synthase, Chain A, domain 3"/>
    <property type="match status" value="1"/>
</dbReference>
<dbReference type="GO" id="GO:0004517">
    <property type="term" value="F:nitric-oxide synthase activity"/>
    <property type="evidence" value="ECO:0007669"/>
    <property type="project" value="InterPro"/>
</dbReference>
<dbReference type="PANTHER" id="PTHR43410">
    <property type="entry name" value="NITRIC OXIDE SYNTHASE OXYGENASE"/>
    <property type="match status" value="1"/>
</dbReference>
<dbReference type="CDD" id="cd00575">
    <property type="entry name" value="NOS_oxygenase"/>
    <property type="match status" value="1"/>
</dbReference>
<comment type="caution">
    <text evidence="14">The sequence shown here is derived from an EMBL/GenBank/DDBJ whole genome shotgun (WGS) entry which is preliminary data.</text>
</comment>
<dbReference type="EMBL" id="BBXV01000030">
    <property type="protein sequence ID" value="GAQ18662.1"/>
    <property type="molecule type" value="Genomic_DNA"/>
</dbReference>
<keyword evidence="7 11" id="KW-0479">Metal-binding</keyword>
<evidence type="ECO:0000256" key="2">
    <source>
        <dbReference type="ARBA" id="ARBA00002642"/>
    </source>
</evidence>
<accession>A0A0U9HFU9</accession>
<comment type="catalytic activity">
    <reaction evidence="10">
        <text>3 reduced [flavodoxin] + 2 L-arginine + 4 O2 = 3 oxidized [flavodoxin] + 2 L-citrulline + 2 nitric oxide + 4 H2O + 5 H(+)</text>
        <dbReference type="Rhea" id="RHEA:52324"/>
        <dbReference type="Rhea" id="RHEA-COMP:10622"/>
        <dbReference type="Rhea" id="RHEA-COMP:10623"/>
        <dbReference type="ChEBI" id="CHEBI:15377"/>
        <dbReference type="ChEBI" id="CHEBI:15378"/>
        <dbReference type="ChEBI" id="CHEBI:15379"/>
        <dbReference type="ChEBI" id="CHEBI:16480"/>
        <dbReference type="ChEBI" id="CHEBI:32682"/>
        <dbReference type="ChEBI" id="CHEBI:57618"/>
        <dbReference type="ChEBI" id="CHEBI:57743"/>
        <dbReference type="ChEBI" id="CHEBI:58210"/>
        <dbReference type="EC" id="1.14.14.47"/>
    </reaction>
</comment>
<dbReference type="GO" id="GO:0046872">
    <property type="term" value="F:metal ion binding"/>
    <property type="evidence" value="ECO:0007669"/>
    <property type="project" value="UniProtKB-KW"/>
</dbReference>
<feature type="binding site" description="axial binding residue" evidence="12">
    <location>
        <position position="66"/>
    </location>
    <ligand>
        <name>heme</name>
        <dbReference type="ChEBI" id="CHEBI:30413"/>
    </ligand>
    <ligandPart>
        <name>Fe</name>
        <dbReference type="ChEBI" id="CHEBI:18248"/>
    </ligandPart>
</feature>
<evidence type="ECO:0000256" key="6">
    <source>
        <dbReference type="ARBA" id="ARBA00022617"/>
    </source>
</evidence>
<dbReference type="RefSeq" id="WP_058950596.1">
    <property type="nucleotide sequence ID" value="NZ_BBXV01000030.1"/>
</dbReference>
<dbReference type="PANTHER" id="PTHR43410:SF1">
    <property type="entry name" value="NITRIC OXIDE SYNTHASE"/>
    <property type="match status" value="1"/>
</dbReference>
<keyword evidence="6 11" id="KW-0349">Heme</keyword>
<protein>
    <recommendedName>
        <fullName evidence="5 11">Nitric oxide synthase oxygenase</fullName>
        <ecNumber evidence="4 11">1.14.14.47</ecNumber>
    </recommendedName>
</protein>
<dbReference type="SUPFAM" id="SSF56512">
    <property type="entry name" value="Nitric oxide (NO) synthase oxygenase domain"/>
    <property type="match status" value="1"/>
</dbReference>
<dbReference type="GO" id="GO:0020037">
    <property type="term" value="F:heme binding"/>
    <property type="evidence" value="ECO:0007669"/>
    <property type="project" value="InterPro"/>
</dbReference>
<dbReference type="InterPro" id="IPR050607">
    <property type="entry name" value="NOS"/>
</dbReference>
<evidence type="ECO:0000256" key="9">
    <source>
        <dbReference type="ARBA" id="ARBA00023004"/>
    </source>
</evidence>
<keyword evidence="9 11" id="KW-0408">Iron</keyword>
<dbReference type="InterPro" id="IPR044943">
    <property type="entry name" value="NOS_dom_1"/>
</dbReference>
<evidence type="ECO:0000256" key="5">
    <source>
        <dbReference type="ARBA" id="ARBA00018859"/>
    </source>
</evidence>
<comment type="cofactor">
    <cofactor evidence="1 11 12">
        <name>heme</name>
        <dbReference type="ChEBI" id="CHEBI:30413"/>
    </cofactor>
</comment>
<evidence type="ECO:0000256" key="8">
    <source>
        <dbReference type="ARBA" id="ARBA00023002"/>
    </source>
</evidence>
<comment type="similarity">
    <text evidence="3 11">Belongs to the NOS family. Bacterial NOS oxygenase subfamily.</text>
</comment>
<dbReference type="PIRSF" id="PIRSF037219">
    <property type="entry name" value="NOS_oxygenase"/>
    <property type="match status" value="1"/>
</dbReference>
<dbReference type="InterPro" id="IPR036119">
    <property type="entry name" value="NOS_N_sf"/>
</dbReference>
<gene>
    <name evidence="14" type="ORF">OPHB3_2603</name>
</gene>
<evidence type="ECO:0000256" key="4">
    <source>
        <dbReference type="ARBA" id="ARBA00012735"/>
    </source>
</evidence>
<reference evidence="14 15" key="2">
    <citation type="journal article" date="2016" name="Genome Announc.">
        <title>Draft Genome Sequence of Oceanobacillus picturae Heshi-B3, Isolated from Fermented Rice Bran in a Traditional Japanese Seafood Dish.</title>
        <authorList>
            <person name="Akuzawa S."/>
            <person name="Nagaoka J."/>
            <person name="Kanekatsu M."/>
            <person name="Kanesaki Y."/>
            <person name="Suzuki T."/>
        </authorList>
    </citation>
    <scope>NUCLEOTIDE SEQUENCE [LARGE SCALE GENOMIC DNA]</scope>
    <source>
        <strain evidence="14 15">Heshi-B3</strain>
    </source>
</reference>
<reference evidence="15" key="1">
    <citation type="submission" date="2015-07" db="EMBL/GenBank/DDBJ databases">
        <title>Draft Genome Sequence of Oceanobacillus picturae Heshi-B3 that Was Isolated from Fermented Rice Bran with Aging Salted Mackerel, Which Was Named Heshiko as Traditional Fermented Seafood in Japan.</title>
        <authorList>
            <person name="Akuzawa S."/>
            <person name="Nakagawa J."/>
            <person name="Kanekatsu T."/>
            <person name="Kanesaki Y."/>
            <person name="Suzuki T."/>
        </authorList>
    </citation>
    <scope>NUCLEOTIDE SEQUENCE [LARGE SCALE GENOMIC DNA]</scope>
    <source>
        <strain evidence="15">Heshi-B3</strain>
    </source>
</reference>
<dbReference type="Gene3D" id="3.90.440.10">
    <property type="entry name" value="Nitric Oxide Synthase,Heme Domain,Chain A domain 2"/>
    <property type="match status" value="1"/>
</dbReference>
<dbReference type="Pfam" id="PF02898">
    <property type="entry name" value="NO_synthase"/>
    <property type="match status" value="1"/>
</dbReference>
<comment type="function">
    <text evidence="2 11">Catalyzes the production of nitric oxide.</text>
</comment>
<evidence type="ECO:0000256" key="1">
    <source>
        <dbReference type="ARBA" id="ARBA00001971"/>
    </source>
</evidence>
<feature type="domain" description="Nitric oxide synthase (NOS)" evidence="13">
    <location>
        <begin position="5"/>
        <end position="360"/>
    </location>
</feature>
<evidence type="ECO:0000313" key="15">
    <source>
        <dbReference type="Proteomes" id="UP000052946"/>
    </source>
</evidence>
<evidence type="ECO:0000313" key="14">
    <source>
        <dbReference type="EMBL" id="GAQ18662.1"/>
    </source>
</evidence>